<keyword evidence="6 9" id="KW-0472">Membrane</keyword>
<evidence type="ECO:0000256" key="5">
    <source>
        <dbReference type="ARBA" id="ARBA00022989"/>
    </source>
</evidence>
<sequence length="1438" mass="155797">MPVGAPVPEEPWRPALLPHPEVLRGKRLRTPRRLPGAQPALLPHWGVSAEECREAAGAHLGCYKRGRLPTVERRSRVEEDRAGERTGGGQKKSTSDCVRGPDFLGNRPPPVSENAPIGTTVGSILAAAINQTIVYSIVDGNEGDEFSIDNKTGDIYTKKLLDYETITSYVLRVQADSIQVVRSNLRVPSKTNTAKVFIEVQDENDHRPVFTKNLYLGGVAEDARTFTSVMQVKATDKDTGNYSAMQYRLIIPSSNEDGFVIEAYTGIIKTAIMFRNMRRSYYKFNVIATDNYGAGLSGTAQVVVSVVNQLDMQVVVSNVPPTLVEQNKDQLIGILERYVQDQIPGAKVVVESIGPRRFGDGFAEEDYSKSDLMVYAIDPLTNRAISRNELFKFLDGKLLDINKEFQPYLGQGGRILEIRTPDVVASVKKAAQAVGYTEGALLALAVIIILCCIPAILIVMVTYRQRQAECAKTARIQMALPAGKSAVTASNNLYEELGDSTILFLLYHFQQSRGKKSVLEEGDRQRLISTFAARAIVAHKQSSINGSLNNNLPKSSSNITFLSDENPLTTKNPLYVEGIFNSPGDPGTPHKRKALQMRHSRGLKESLLKFPSIESRHAWTLPSRINRKNVYDALNRQVVMDPVQWELELMKTEQEKTFDHGMTISPACKDSRTKLTVKEQARQFEQQALQEMKQHRARDSKAQQPPQPLNLGSTEIQETMELSMESGIDPGQDYYTQDYYNYDHGYDLPQYGSRRRLISPSGMYDEYGEVIMEDDGSYYYSPHGSSADGELPVPRQGPPKRPHPAGLKGRIQAVAAGGPPITGPGAQKMADGSGDAAGARAANVGKKLKSVMKITKFVAGRKLSTGTTDQGIDAAPPHPSPWRKAKIFPMILQKVKGGGKDYAKLVSARRVSSQESIASGSSGSMVINGSYFQKSSEEKSSAKRKLGKVLKRINISKKLQSRRKSEGSVSRSSANVTETEDSKVASDSEKEERASRVSISVTAESEPESSASEAESELPKDDEDASSARTSVALSQTDDKDYLKVTLDQDETNESTVDSDEEQEENPEDSEEESKSKSETGSGQGESEAEEDSEKDEEDSRSAVSEDSRVTDDQESISQKSSKYSSEKSVSGSSRRSSGKSSATVVSQNTPVSSKKSGTAAGSSLHSRYSSSAATSEMSASEASESEDSKSISGSVSSRVTSAHSSTKSDSVSERGSITSRTAGSSYKSRISTLTGRSESVIEEETEEDDSEATASGDEDEESNDESKQDNDEVGKETESMTSIVSKATVSTERSKSSQMTKKSGTMSSLGQNTAESESQSEASDSDKDGTLSRTTNISKSTTVRSKTSSRTVSSSISDNVSSGKSVASGQSSSTTQHTKYSASKSSGSTKSSKSVTSAASEGSSKDTTSRTTHDTEEDEASNGEISESEAGGDSTSF</sequence>
<evidence type="ECO:0000256" key="1">
    <source>
        <dbReference type="ARBA" id="ARBA00004370"/>
    </source>
</evidence>
<dbReference type="GO" id="GO:0007156">
    <property type="term" value="P:homophilic cell adhesion via plasma membrane adhesion molecules"/>
    <property type="evidence" value="ECO:0007669"/>
    <property type="project" value="InterPro"/>
</dbReference>
<proteinExistence type="predicted"/>
<dbReference type="PROSITE" id="PS50268">
    <property type="entry name" value="CADHERIN_2"/>
    <property type="match status" value="2"/>
</dbReference>
<feature type="region of interest" description="Disordered" evidence="8">
    <location>
        <begin position="689"/>
        <end position="711"/>
    </location>
</feature>
<feature type="compositionally biased region" description="Low complexity" evidence="8">
    <location>
        <begin position="1116"/>
        <end position="1142"/>
    </location>
</feature>
<feature type="compositionally biased region" description="Basic and acidic residues" evidence="8">
    <location>
        <begin position="1404"/>
        <end position="1415"/>
    </location>
</feature>
<feature type="compositionally biased region" description="Acidic residues" evidence="8">
    <location>
        <begin position="1087"/>
        <end position="1097"/>
    </location>
</feature>
<evidence type="ECO:0000256" key="6">
    <source>
        <dbReference type="ARBA" id="ARBA00023136"/>
    </source>
</evidence>
<feature type="compositionally biased region" description="Polar residues" evidence="8">
    <location>
        <begin position="967"/>
        <end position="977"/>
    </location>
</feature>
<feature type="compositionally biased region" description="Basic and acidic residues" evidence="8">
    <location>
        <begin position="692"/>
        <end position="701"/>
    </location>
</feature>
<feature type="compositionally biased region" description="Low complexity" evidence="8">
    <location>
        <begin position="1191"/>
        <end position="1209"/>
    </location>
</feature>
<feature type="compositionally biased region" description="Low complexity" evidence="8">
    <location>
        <begin position="1153"/>
        <end position="1183"/>
    </location>
</feature>
<feature type="region of interest" description="Disordered" evidence="8">
    <location>
        <begin position="913"/>
        <end position="1438"/>
    </location>
</feature>
<dbReference type="GO" id="GO:0005509">
    <property type="term" value="F:calcium ion binding"/>
    <property type="evidence" value="ECO:0007669"/>
    <property type="project" value="UniProtKB-UniRule"/>
</dbReference>
<dbReference type="PANTHER" id="PTHR24026">
    <property type="entry name" value="FAT ATYPICAL CADHERIN-RELATED"/>
    <property type="match status" value="1"/>
</dbReference>
<dbReference type="EMBL" id="JAATIS010004040">
    <property type="protein sequence ID" value="KAG2463236.1"/>
    <property type="molecule type" value="Genomic_DNA"/>
</dbReference>
<dbReference type="PRINTS" id="PR00205">
    <property type="entry name" value="CADHERIN"/>
</dbReference>
<name>A0A8X7X867_POLSE</name>
<feature type="compositionally biased region" description="Basic and acidic residues" evidence="8">
    <location>
        <begin position="980"/>
        <end position="995"/>
    </location>
</feature>
<feature type="compositionally biased region" description="Basic and acidic residues" evidence="8">
    <location>
        <begin position="1265"/>
        <end position="1279"/>
    </location>
</feature>
<feature type="compositionally biased region" description="Basic and acidic residues" evidence="8">
    <location>
        <begin position="73"/>
        <end position="84"/>
    </location>
</feature>
<feature type="region of interest" description="Disordered" evidence="8">
    <location>
        <begin position="782"/>
        <end position="806"/>
    </location>
</feature>
<feature type="compositionally biased region" description="Basic and acidic residues" evidence="8">
    <location>
        <begin position="1098"/>
        <end position="1112"/>
    </location>
</feature>
<comment type="subcellular location">
    <subcellularLocation>
        <location evidence="1">Membrane</location>
    </subcellularLocation>
</comment>
<feature type="domain" description="Cadherin" evidence="10">
    <location>
        <begin position="111"/>
        <end position="210"/>
    </location>
</feature>
<feature type="compositionally biased region" description="Polar residues" evidence="8">
    <location>
        <begin position="1027"/>
        <end position="1036"/>
    </location>
</feature>
<feature type="compositionally biased region" description="Basic residues" evidence="8">
    <location>
        <begin position="942"/>
        <end position="962"/>
    </location>
</feature>
<evidence type="ECO:0000256" key="7">
    <source>
        <dbReference type="PROSITE-ProRule" id="PRU00043"/>
    </source>
</evidence>
<evidence type="ECO:0000256" key="4">
    <source>
        <dbReference type="ARBA" id="ARBA00022837"/>
    </source>
</evidence>
<dbReference type="InterPro" id="IPR002126">
    <property type="entry name" value="Cadherin-like_dom"/>
</dbReference>
<dbReference type="PROSITE" id="PS00232">
    <property type="entry name" value="CADHERIN_1"/>
    <property type="match status" value="1"/>
</dbReference>
<comment type="caution">
    <text evidence="11">The sequence shown here is derived from an EMBL/GenBank/DDBJ whole genome shotgun (WGS) entry which is preliminary data.</text>
</comment>
<keyword evidence="4 7" id="KW-0106">Calcium</keyword>
<feature type="non-terminal residue" evidence="11">
    <location>
        <position position="1438"/>
    </location>
</feature>
<feature type="transmembrane region" description="Helical" evidence="9">
    <location>
        <begin position="440"/>
        <end position="463"/>
    </location>
</feature>
<feature type="compositionally biased region" description="Low complexity" evidence="8">
    <location>
        <begin position="1339"/>
        <end position="1403"/>
    </location>
</feature>
<evidence type="ECO:0000256" key="9">
    <source>
        <dbReference type="SAM" id="Phobius"/>
    </source>
</evidence>
<dbReference type="GO" id="GO:0005886">
    <property type="term" value="C:plasma membrane"/>
    <property type="evidence" value="ECO:0007669"/>
    <property type="project" value="UniProtKB-SubCell"/>
</dbReference>
<dbReference type="SUPFAM" id="SSF49313">
    <property type="entry name" value="Cadherin-like"/>
    <property type="match status" value="2"/>
</dbReference>
<organism evidence="11 12">
    <name type="scientific">Polypterus senegalus</name>
    <name type="common">Senegal bichir</name>
    <dbReference type="NCBI Taxonomy" id="55291"/>
    <lineage>
        <taxon>Eukaryota</taxon>
        <taxon>Metazoa</taxon>
        <taxon>Chordata</taxon>
        <taxon>Craniata</taxon>
        <taxon>Vertebrata</taxon>
        <taxon>Euteleostomi</taxon>
        <taxon>Actinopterygii</taxon>
        <taxon>Polypteriformes</taxon>
        <taxon>Polypteridae</taxon>
        <taxon>Polypterus</taxon>
    </lineage>
</organism>
<dbReference type="PANTHER" id="PTHR24026:SF126">
    <property type="entry name" value="PROTOCADHERIN FAT 4"/>
    <property type="match status" value="1"/>
</dbReference>
<dbReference type="InterPro" id="IPR015919">
    <property type="entry name" value="Cadherin-like_sf"/>
</dbReference>
<dbReference type="Pfam" id="PF00028">
    <property type="entry name" value="Cadherin"/>
    <property type="match status" value="2"/>
</dbReference>
<keyword evidence="12" id="KW-1185">Reference proteome</keyword>
<dbReference type="SMART" id="SM00112">
    <property type="entry name" value="CA"/>
    <property type="match status" value="2"/>
</dbReference>
<protein>
    <submittedName>
        <fullName evidence="11">PCD15 protein</fullName>
    </submittedName>
</protein>
<keyword evidence="5 9" id="KW-1133">Transmembrane helix</keyword>
<feature type="compositionally biased region" description="Polar residues" evidence="8">
    <location>
        <begin position="1214"/>
        <end position="1238"/>
    </location>
</feature>
<feature type="non-terminal residue" evidence="11">
    <location>
        <position position="1"/>
    </location>
</feature>
<feature type="compositionally biased region" description="Low complexity" evidence="8">
    <location>
        <begin position="913"/>
        <end position="924"/>
    </location>
</feature>
<dbReference type="InterPro" id="IPR056989">
    <property type="entry name" value="PCDH15_12th_dom"/>
</dbReference>
<dbReference type="InterPro" id="IPR020894">
    <property type="entry name" value="Cadherin_CS"/>
</dbReference>
<evidence type="ECO:0000256" key="3">
    <source>
        <dbReference type="ARBA" id="ARBA00022737"/>
    </source>
</evidence>
<feature type="compositionally biased region" description="Polar residues" evidence="8">
    <location>
        <begin position="1280"/>
        <end position="1314"/>
    </location>
</feature>
<feature type="region of interest" description="Disordered" evidence="8">
    <location>
        <begin position="73"/>
        <end position="114"/>
    </location>
</feature>
<accession>A0A8X7X867</accession>
<dbReference type="CDD" id="cd11304">
    <property type="entry name" value="Cadherin_repeat"/>
    <property type="match status" value="2"/>
</dbReference>
<feature type="domain" description="Cadherin" evidence="10">
    <location>
        <begin position="211"/>
        <end position="323"/>
    </location>
</feature>
<evidence type="ECO:0000256" key="2">
    <source>
        <dbReference type="ARBA" id="ARBA00022692"/>
    </source>
</evidence>
<evidence type="ECO:0000313" key="11">
    <source>
        <dbReference type="EMBL" id="KAG2463236.1"/>
    </source>
</evidence>
<reference evidence="11 12" key="1">
    <citation type="journal article" date="2021" name="Cell">
        <title>Tracing the genetic footprints of vertebrate landing in non-teleost ray-finned fishes.</title>
        <authorList>
            <person name="Bi X."/>
            <person name="Wang K."/>
            <person name="Yang L."/>
            <person name="Pan H."/>
            <person name="Jiang H."/>
            <person name="Wei Q."/>
            <person name="Fang M."/>
            <person name="Yu H."/>
            <person name="Zhu C."/>
            <person name="Cai Y."/>
            <person name="He Y."/>
            <person name="Gan X."/>
            <person name="Zeng H."/>
            <person name="Yu D."/>
            <person name="Zhu Y."/>
            <person name="Jiang H."/>
            <person name="Qiu Q."/>
            <person name="Yang H."/>
            <person name="Zhang Y.E."/>
            <person name="Wang W."/>
            <person name="Zhu M."/>
            <person name="He S."/>
            <person name="Zhang G."/>
        </authorList>
    </citation>
    <scope>NUCLEOTIDE SEQUENCE [LARGE SCALE GENOMIC DNA]</scope>
    <source>
        <strain evidence="11">Bchr_013</strain>
    </source>
</reference>
<feature type="compositionally biased region" description="Acidic residues" evidence="8">
    <location>
        <begin position="1014"/>
        <end position="1025"/>
    </location>
</feature>
<dbReference type="Pfam" id="PF23206">
    <property type="entry name" value="PCDH15_12th"/>
    <property type="match status" value="1"/>
</dbReference>
<feature type="compositionally biased region" description="Polar residues" evidence="8">
    <location>
        <begin position="1143"/>
        <end position="1152"/>
    </location>
</feature>
<feature type="compositionally biased region" description="Acidic residues" evidence="8">
    <location>
        <begin position="1048"/>
        <end position="1072"/>
    </location>
</feature>
<evidence type="ECO:0000313" key="12">
    <source>
        <dbReference type="Proteomes" id="UP000886611"/>
    </source>
</evidence>
<keyword evidence="3" id="KW-0677">Repeat</keyword>
<evidence type="ECO:0000259" key="10">
    <source>
        <dbReference type="PROSITE" id="PS50268"/>
    </source>
</evidence>
<dbReference type="Proteomes" id="UP000886611">
    <property type="component" value="Unassembled WGS sequence"/>
</dbReference>
<keyword evidence="2 9" id="KW-0812">Transmembrane</keyword>
<dbReference type="Gene3D" id="2.60.40.60">
    <property type="entry name" value="Cadherins"/>
    <property type="match status" value="2"/>
</dbReference>
<feature type="compositionally biased region" description="Acidic residues" evidence="8">
    <location>
        <begin position="1241"/>
        <end position="1264"/>
    </location>
</feature>
<evidence type="ECO:0000256" key="8">
    <source>
        <dbReference type="SAM" id="MobiDB-lite"/>
    </source>
</evidence>
<gene>
    <name evidence="11" type="primary">Pcdh15_1</name>
    <name evidence="11" type="ORF">GTO96_0001499</name>
</gene>